<comment type="similarity">
    <text evidence="2">Belongs to the RIB43A family.</text>
</comment>
<dbReference type="Proteomes" id="UP001209570">
    <property type="component" value="Unassembled WGS sequence"/>
</dbReference>
<comment type="caution">
    <text evidence="12">The sequence shown here is derived from an EMBL/GenBank/DDBJ whole genome shotgun (WGS) entry which is preliminary data.</text>
</comment>
<feature type="region of interest" description="Disordered" evidence="11">
    <location>
        <begin position="321"/>
        <end position="356"/>
    </location>
</feature>
<keyword evidence="5 10" id="KW-0175">Coiled coil</keyword>
<evidence type="ECO:0000256" key="6">
    <source>
        <dbReference type="ARBA" id="ARBA00023069"/>
    </source>
</evidence>
<dbReference type="PANTHER" id="PTHR14517">
    <property type="entry name" value="RIB43A-RELATED"/>
    <property type="match status" value="1"/>
</dbReference>
<keyword evidence="7" id="KW-0206">Cytoskeleton</keyword>
<evidence type="ECO:0000256" key="9">
    <source>
        <dbReference type="ARBA" id="ARBA00046435"/>
    </source>
</evidence>
<organism evidence="12 13">
    <name type="scientific">Pythium insidiosum</name>
    <name type="common">Pythiosis disease agent</name>
    <dbReference type="NCBI Taxonomy" id="114742"/>
    <lineage>
        <taxon>Eukaryota</taxon>
        <taxon>Sar</taxon>
        <taxon>Stramenopiles</taxon>
        <taxon>Oomycota</taxon>
        <taxon>Peronosporomycetes</taxon>
        <taxon>Pythiales</taxon>
        <taxon>Pythiaceae</taxon>
        <taxon>Pythium</taxon>
    </lineage>
</organism>
<keyword evidence="3" id="KW-0963">Cytoplasm</keyword>
<proteinExistence type="inferred from homology"/>
<gene>
    <name evidence="12" type="ORF">P43SY_002135</name>
</gene>
<dbReference type="EMBL" id="JAKCXM010000218">
    <property type="protein sequence ID" value="KAJ0398383.1"/>
    <property type="molecule type" value="Genomic_DNA"/>
</dbReference>
<protein>
    <submittedName>
        <fullName evidence="12">Uncharacterized protein</fullName>
    </submittedName>
</protein>
<feature type="region of interest" description="Disordered" evidence="11">
    <location>
        <begin position="1"/>
        <end position="25"/>
    </location>
</feature>
<dbReference type="PANTHER" id="PTHR14517:SF6">
    <property type="entry name" value="RE41410P"/>
    <property type="match status" value="1"/>
</dbReference>
<feature type="region of interest" description="Disordered" evidence="11">
    <location>
        <begin position="281"/>
        <end position="302"/>
    </location>
</feature>
<feature type="region of interest" description="Disordered" evidence="11">
    <location>
        <begin position="238"/>
        <end position="257"/>
    </location>
</feature>
<reference evidence="12" key="1">
    <citation type="submission" date="2021-12" db="EMBL/GenBank/DDBJ databases">
        <title>Prjna785345.</title>
        <authorList>
            <person name="Rujirawat T."/>
            <person name="Krajaejun T."/>
        </authorList>
    </citation>
    <scope>NUCLEOTIDE SEQUENCE</scope>
    <source>
        <strain evidence="12">Pi057C3</strain>
    </source>
</reference>
<evidence type="ECO:0000256" key="7">
    <source>
        <dbReference type="ARBA" id="ARBA00023212"/>
    </source>
</evidence>
<keyword evidence="4" id="KW-0282">Flagellum</keyword>
<keyword evidence="6" id="KW-0969">Cilium</keyword>
<evidence type="ECO:0000256" key="2">
    <source>
        <dbReference type="ARBA" id="ARBA00006875"/>
    </source>
</evidence>
<evidence type="ECO:0000256" key="3">
    <source>
        <dbReference type="ARBA" id="ARBA00022490"/>
    </source>
</evidence>
<keyword evidence="8" id="KW-0966">Cell projection</keyword>
<feature type="compositionally biased region" description="Polar residues" evidence="11">
    <location>
        <begin position="238"/>
        <end position="250"/>
    </location>
</feature>
<comment type="subcellular location">
    <subcellularLocation>
        <location evidence="1">Cytoplasm</location>
        <location evidence="1">Cytoskeleton</location>
        <location evidence="1">Flagellum axoneme</location>
    </subcellularLocation>
</comment>
<feature type="compositionally biased region" description="Basic and acidic residues" evidence="11">
    <location>
        <begin position="326"/>
        <end position="350"/>
    </location>
</feature>
<name>A0AAD5LH90_PYTIN</name>
<evidence type="ECO:0000256" key="4">
    <source>
        <dbReference type="ARBA" id="ARBA00022846"/>
    </source>
</evidence>
<evidence type="ECO:0000256" key="1">
    <source>
        <dbReference type="ARBA" id="ARBA00004611"/>
    </source>
</evidence>
<evidence type="ECO:0000256" key="10">
    <source>
        <dbReference type="SAM" id="Coils"/>
    </source>
</evidence>
<evidence type="ECO:0000256" key="11">
    <source>
        <dbReference type="SAM" id="MobiDB-lite"/>
    </source>
</evidence>
<keyword evidence="13" id="KW-1185">Reference proteome</keyword>
<sequence length="369" mass="42648">MPLLDDAKDALRHDARRQREQERLKKLGPGRLRSIGADIVGVANQLEEKQREQQLQEAAQQRADEEDAAIRRYLLQVESEDATARRQELLTLRNDWQLQALERQRREQQAAATRAAPIVVDACAPGAAQSFAGEDPLRLERVRLQAQQLKQWTQQQIDEQRQRDAQDAAAEAQYAATQRELLATLDALHEADERERTRLAVELERVNAQLLETQRRRAQAQAAAEQRANAAEIEATLRSNLVSENPQQAQRADAPMHQRVRVDHWKGLSAEQCRQVVKHNDELQRERQQQREQQRDQERADAAEHRALLRQQTLDEHATQLARAQQQRELRQTLERQAQEARDRERRLAEQSKGAIDGAFFQAFGRSYR</sequence>
<dbReference type="Pfam" id="PF05914">
    <property type="entry name" value="RIB43A"/>
    <property type="match status" value="1"/>
</dbReference>
<dbReference type="InterPro" id="IPR008805">
    <property type="entry name" value="RIB43A"/>
</dbReference>
<evidence type="ECO:0000256" key="5">
    <source>
        <dbReference type="ARBA" id="ARBA00023054"/>
    </source>
</evidence>
<evidence type="ECO:0000256" key="8">
    <source>
        <dbReference type="ARBA" id="ARBA00023273"/>
    </source>
</evidence>
<evidence type="ECO:0000313" key="13">
    <source>
        <dbReference type="Proteomes" id="UP001209570"/>
    </source>
</evidence>
<feature type="coiled-coil region" evidence="10">
    <location>
        <begin position="189"/>
        <end position="228"/>
    </location>
</feature>
<evidence type="ECO:0000313" key="12">
    <source>
        <dbReference type="EMBL" id="KAJ0398383.1"/>
    </source>
</evidence>
<dbReference type="AlphaFoldDB" id="A0AAD5LH90"/>
<comment type="subunit">
    <text evidence="9">Microtubule inner protein component of sperm flagellar doublet microtubules.</text>
</comment>
<accession>A0AAD5LH90</accession>